<name>A0A8S9IGB0_BRACR</name>
<keyword evidence="2" id="KW-0812">Transmembrane</keyword>
<feature type="region of interest" description="Disordered" evidence="1">
    <location>
        <begin position="1"/>
        <end position="33"/>
    </location>
</feature>
<keyword evidence="2" id="KW-0472">Membrane</keyword>
<sequence>MANSDSVYSEEHDRVNRSDDQQTKKEIKSLQDKMDLLLSNQAKQEQMNFVGGPSQEVPPKVNEVDGLEGQEELCFINANGTWYMKEPNFQYQNNYQQRPYYNNQQGGYQANQSPQIQGSSSQAQAPDLSVDSMFKQLLEFQARNEKTMIYEFKNIHVKIDGNYSDLNNKHVARVAWETVTSPKAEGVWVAWIQDNVIKDSCLWEMKEKQTHTWLFKKLLRLRAEATQWIRITPGNGCSISIWHSPWSPFGPLLQRFGSHGPRHSGIPLSSSLSTLWNGSSWILSSARSLLMEQVHIHLSTITLSDSPDFPIWNSAGIGANNNNKFVISKIYDSIRDSRPKVFWNKAVWFSKGIPKHKTLTWLFLLNRCPTRDRLLSWGLQTDPSCLLCNNHPESRNHIFFDCSFTRSIWRPLSRKIGLTSPSDSWDDTARAVTNFTEEMWLAVCATVIGGTIMLTTIGAMCYCVIMHRVEESKLKSIRKERSKSQSFSMSRMPSDSEILNGEYNKRMYAL</sequence>
<feature type="domain" description="Reverse transcriptase zinc-binding" evidence="3">
    <location>
        <begin position="325"/>
        <end position="409"/>
    </location>
</feature>
<dbReference type="AlphaFoldDB" id="A0A8S9IGB0"/>
<proteinExistence type="predicted"/>
<organism evidence="4 5">
    <name type="scientific">Brassica cretica</name>
    <name type="common">Mustard</name>
    <dbReference type="NCBI Taxonomy" id="69181"/>
    <lineage>
        <taxon>Eukaryota</taxon>
        <taxon>Viridiplantae</taxon>
        <taxon>Streptophyta</taxon>
        <taxon>Embryophyta</taxon>
        <taxon>Tracheophyta</taxon>
        <taxon>Spermatophyta</taxon>
        <taxon>Magnoliopsida</taxon>
        <taxon>eudicotyledons</taxon>
        <taxon>Gunneridae</taxon>
        <taxon>Pentapetalae</taxon>
        <taxon>rosids</taxon>
        <taxon>malvids</taxon>
        <taxon>Brassicales</taxon>
        <taxon>Brassicaceae</taxon>
        <taxon>Brassiceae</taxon>
        <taxon>Brassica</taxon>
    </lineage>
</organism>
<dbReference type="InterPro" id="IPR026960">
    <property type="entry name" value="RVT-Znf"/>
</dbReference>
<dbReference type="EMBL" id="QGKW02001911">
    <property type="protein sequence ID" value="KAF2568769.1"/>
    <property type="molecule type" value="Genomic_DNA"/>
</dbReference>
<feature type="compositionally biased region" description="Basic and acidic residues" evidence="1">
    <location>
        <begin position="9"/>
        <end position="33"/>
    </location>
</feature>
<accession>A0A8S9IGB0</accession>
<dbReference type="PANTHER" id="PTHR33116:SF80">
    <property type="entry name" value="REVERSE TRANSCRIPTASE ZINC-BINDING DOMAIN-CONTAINING PROTEIN"/>
    <property type="match status" value="1"/>
</dbReference>
<evidence type="ECO:0000256" key="2">
    <source>
        <dbReference type="SAM" id="Phobius"/>
    </source>
</evidence>
<dbReference type="Proteomes" id="UP000712281">
    <property type="component" value="Unassembled WGS sequence"/>
</dbReference>
<evidence type="ECO:0000313" key="4">
    <source>
        <dbReference type="EMBL" id="KAF2568769.1"/>
    </source>
</evidence>
<protein>
    <recommendedName>
        <fullName evidence="3">Reverse transcriptase zinc-binding domain-containing protein</fullName>
    </recommendedName>
</protein>
<feature type="region of interest" description="Disordered" evidence="1">
    <location>
        <begin position="100"/>
        <end position="124"/>
    </location>
</feature>
<evidence type="ECO:0000256" key="1">
    <source>
        <dbReference type="SAM" id="MobiDB-lite"/>
    </source>
</evidence>
<dbReference type="Pfam" id="PF13966">
    <property type="entry name" value="zf-RVT"/>
    <property type="match status" value="1"/>
</dbReference>
<dbReference type="PANTHER" id="PTHR33116">
    <property type="entry name" value="REVERSE TRANSCRIPTASE ZINC-BINDING DOMAIN-CONTAINING PROTEIN-RELATED-RELATED"/>
    <property type="match status" value="1"/>
</dbReference>
<evidence type="ECO:0000259" key="3">
    <source>
        <dbReference type="Pfam" id="PF13966"/>
    </source>
</evidence>
<evidence type="ECO:0000313" key="5">
    <source>
        <dbReference type="Proteomes" id="UP000712281"/>
    </source>
</evidence>
<reference evidence="4" key="1">
    <citation type="submission" date="2019-12" db="EMBL/GenBank/DDBJ databases">
        <title>Genome sequencing and annotation of Brassica cretica.</title>
        <authorList>
            <person name="Studholme D.J."/>
            <person name="Sarris P.F."/>
        </authorList>
    </citation>
    <scope>NUCLEOTIDE SEQUENCE</scope>
    <source>
        <strain evidence="4">PFS-001/15</strain>
        <tissue evidence="4">Leaf</tissue>
    </source>
</reference>
<feature type="compositionally biased region" description="Polar residues" evidence="1">
    <location>
        <begin position="113"/>
        <end position="124"/>
    </location>
</feature>
<keyword evidence="2" id="KW-1133">Transmembrane helix</keyword>
<comment type="caution">
    <text evidence="4">The sequence shown here is derived from an EMBL/GenBank/DDBJ whole genome shotgun (WGS) entry which is preliminary data.</text>
</comment>
<feature type="transmembrane region" description="Helical" evidence="2">
    <location>
        <begin position="439"/>
        <end position="465"/>
    </location>
</feature>
<gene>
    <name evidence="4" type="ORF">F2Q68_00024701</name>
</gene>
<feature type="compositionally biased region" description="Low complexity" evidence="1">
    <location>
        <begin position="100"/>
        <end position="112"/>
    </location>
</feature>